<protein>
    <submittedName>
        <fullName evidence="1">Uncharacterized protein</fullName>
    </submittedName>
</protein>
<reference evidence="2" key="2">
    <citation type="submission" date="2017-04" db="EMBL/GenBank/DDBJ databases">
        <authorList>
            <person name="Afonso C.L."/>
            <person name="Miller P.J."/>
            <person name="Scott M.A."/>
            <person name="Spackman E."/>
            <person name="Goraichik I."/>
            <person name="Dimitrov K.M."/>
            <person name="Suarez D.L."/>
            <person name="Swayne D.E."/>
        </authorList>
    </citation>
    <scope>NUCLEOTIDE SEQUENCE [LARGE SCALE GENOMIC DNA]</scope>
    <source>
        <strain evidence="2">FDF-1</strain>
    </source>
</reference>
<dbReference type="Proteomes" id="UP000185713">
    <property type="component" value="Unassembled WGS sequence"/>
</dbReference>
<proteinExistence type="predicted"/>
<name>A0A1L9C2N8_9EURY</name>
<organism evidence="1 3">
    <name type="scientific">Methanohalophilus portucalensis FDF-1</name>
    <dbReference type="NCBI Taxonomy" id="523843"/>
    <lineage>
        <taxon>Archaea</taxon>
        <taxon>Methanobacteriati</taxon>
        <taxon>Methanobacteriota</taxon>
        <taxon>Stenosarchaea group</taxon>
        <taxon>Methanomicrobia</taxon>
        <taxon>Methanosarcinales</taxon>
        <taxon>Methanosarcinaceae</taxon>
        <taxon>Methanohalophilus</taxon>
    </lineage>
</organism>
<evidence type="ECO:0000313" key="1">
    <source>
        <dbReference type="EMBL" id="OJH48799.1"/>
    </source>
</evidence>
<dbReference type="EMBL" id="JWTK01000005">
    <property type="protein sequence ID" value="OJH48799.1"/>
    <property type="molecule type" value="Genomic_DNA"/>
</dbReference>
<evidence type="ECO:0000313" key="3">
    <source>
        <dbReference type="Proteomes" id="UP000185713"/>
    </source>
</evidence>
<reference evidence="4" key="3">
    <citation type="submission" date="2017-04" db="EMBL/GenBank/DDBJ databases">
        <authorList>
            <person name="Varghese N."/>
            <person name="Submissions S."/>
        </authorList>
    </citation>
    <scope>NUCLEOTIDE SEQUENCE [LARGE SCALE GENOMIC DNA]</scope>
    <source>
        <strain evidence="4">FDF-1</strain>
    </source>
</reference>
<sequence length="56" mass="6978">MGLVSGSDMSSVYVHLIWKEEMRYYLWYSIYLEEKKYLQDVFLIHYKLVDIRYAKY</sequence>
<accession>A0A1L9C2N8</accession>
<dbReference type="AlphaFoldDB" id="A0A1L9C2N8"/>
<dbReference type="Proteomes" id="UP000193969">
    <property type="component" value="Unassembled WGS sequence"/>
</dbReference>
<dbReference type="EMBL" id="FXBN01000002">
    <property type="protein sequence ID" value="SMH37048.1"/>
    <property type="molecule type" value="Genomic_DNA"/>
</dbReference>
<evidence type="ECO:0000313" key="2">
    <source>
        <dbReference type="EMBL" id="SMH37048.1"/>
    </source>
</evidence>
<keyword evidence="4" id="KW-1185">Reference proteome</keyword>
<reference evidence="1 3" key="1">
    <citation type="submission" date="2014-12" db="EMBL/GenBank/DDBJ databases">
        <title>The genome sequence of Methanohalophilus portucalensis strain FDF1.</title>
        <authorList>
            <person name="Lai M.-C."/>
            <person name="Lai S.-J."/>
        </authorList>
    </citation>
    <scope>NUCLEOTIDE SEQUENCE [LARGE SCALE GENOMIC DNA]</scope>
    <source>
        <strain evidence="1 3">FDF-1</strain>
    </source>
</reference>
<evidence type="ECO:0000313" key="4">
    <source>
        <dbReference type="Proteomes" id="UP000193969"/>
    </source>
</evidence>
<gene>
    <name evidence="1" type="ORF">MPF_1647</name>
    <name evidence="2" type="ORF">SAMN06264941_1115</name>
</gene>